<feature type="transmembrane region" description="Helical" evidence="5">
    <location>
        <begin position="109"/>
        <end position="125"/>
    </location>
</feature>
<evidence type="ECO:0000256" key="5">
    <source>
        <dbReference type="SAM" id="Phobius"/>
    </source>
</evidence>
<dbReference type="AlphaFoldDB" id="A0A1G1V6Y5"/>
<evidence type="ECO:0000256" key="2">
    <source>
        <dbReference type="ARBA" id="ARBA00022692"/>
    </source>
</evidence>
<keyword evidence="3 5" id="KW-1133">Transmembrane helix</keyword>
<keyword evidence="4 5" id="KW-0472">Membrane</keyword>
<organism evidence="7 8">
    <name type="scientific">Candidatus Blackburnbacteria bacterium RIFCSPHIGHO2_12_FULL_41_13b</name>
    <dbReference type="NCBI Taxonomy" id="1797517"/>
    <lineage>
        <taxon>Bacteria</taxon>
        <taxon>Candidatus Blackburniibacteriota</taxon>
    </lineage>
</organism>
<dbReference type="GO" id="GO:0008273">
    <property type="term" value="F:calcium, potassium:sodium antiporter activity"/>
    <property type="evidence" value="ECO:0007669"/>
    <property type="project" value="TreeGrafter"/>
</dbReference>
<dbReference type="InterPro" id="IPR004481">
    <property type="entry name" value="K/Na/Ca-exchanger"/>
</dbReference>
<keyword evidence="2 5" id="KW-0812">Transmembrane</keyword>
<dbReference type="InterPro" id="IPR044880">
    <property type="entry name" value="NCX_ion-bd_dom_sf"/>
</dbReference>
<evidence type="ECO:0000313" key="8">
    <source>
        <dbReference type="Proteomes" id="UP000178272"/>
    </source>
</evidence>
<evidence type="ECO:0000256" key="4">
    <source>
        <dbReference type="ARBA" id="ARBA00023136"/>
    </source>
</evidence>
<comment type="caution">
    <text evidence="7">The sequence shown here is derived from an EMBL/GenBank/DDBJ whole genome shotgun (WGS) entry which is preliminary data.</text>
</comment>
<evidence type="ECO:0000256" key="1">
    <source>
        <dbReference type="ARBA" id="ARBA00004141"/>
    </source>
</evidence>
<gene>
    <name evidence="7" type="ORF">A3F61_04425</name>
</gene>
<dbReference type="PANTHER" id="PTHR10846">
    <property type="entry name" value="SODIUM/POTASSIUM/CALCIUM EXCHANGER"/>
    <property type="match status" value="1"/>
</dbReference>
<accession>A0A1G1V6Y5</accession>
<feature type="transmembrane region" description="Helical" evidence="5">
    <location>
        <begin position="310"/>
        <end position="334"/>
    </location>
</feature>
<feature type="transmembrane region" description="Helical" evidence="5">
    <location>
        <begin position="280"/>
        <end position="298"/>
    </location>
</feature>
<dbReference type="STRING" id="1797517.A3F61_04425"/>
<reference evidence="7 8" key="1">
    <citation type="journal article" date="2016" name="Nat. Commun.">
        <title>Thousands of microbial genomes shed light on interconnected biogeochemical processes in an aquifer system.</title>
        <authorList>
            <person name="Anantharaman K."/>
            <person name="Brown C.T."/>
            <person name="Hug L.A."/>
            <person name="Sharon I."/>
            <person name="Castelle C.J."/>
            <person name="Probst A.J."/>
            <person name="Thomas B.C."/>
            <person name="Singh A."/>
            <person name="Wilkins M.J."/>
            <person name="Karaoz U."/>
            <person name="Brodie E.L."/>
            <person name="Williams K.H."/>
            <person name="Hubbard S.S."/>
            <person name="Banfield J.F."/>
        </authorList>
    </citation>
    <scope>NUCLEOTIDE SEQUENCE [LARGE SCALE GENOMIC DNA]</scope>
</reference>
<dbReference type="GO" id="GO:0005262">
    <property type="term" value="F:calcium channel activity"/>
    <property type="evidence" value="ECO:0007669"/>
    <property type="project" value="TreeGrafter"/>
</dbReference>
<protein>
    <recommendedName>
        <fullName evidence="6">Sodium/calcium exchanger membrane region domain-containing protein</fullName>
    </recommendedName>
</protein>
<name>A0A1G1V6Y5_9BACT</name>
<dbReference type="Gene3D" id="1.20.1420.30">
    <property type="entry name" value="NCX, central ion-binding region"/>
    <property type="match status" value="2"/>
</dbReference>
<dbReference type="Proteomes" id="UP000178272">
    <property type="component" value="Unassembled WGS sequence"/>
</dbReference>
<proteinExistence type="predicted"/>
<feature type="transmembrane region" description="Helical" evidence="5">
    <location>
        <begin position="213"/>
        <end position="233"/>
    </location>
</feature>
<dbReference type="InterPro" id="IPR004837">
    <property type="entry name" value="NaCa_Exmemb"/>
</dbReference>
<feature type="transmembrane region" description="Helical" evidence="5">
    <location>
        <begin position="183"/>
        <end position="201"/>
    </location>
</feature>
<sequence length="335" mass="36472">MNPLVSVITILLLSLVLIKAADSVVVAIRRLTRITNLSGYAVSAIILALATSLPELFVGVTSALSGASSLSLGNIVGANIANITLIVGLAGFFGGAINIKDEKFLNQELPLALFAGLAPIILLWDRELSRTDGLILLMLYGLYASGLFHRGFLAVGRHHQKENELHKLFVEIEEDTGHIRWELARFFISAAALLVSADFIVRLSSGLASSMGMPLFVVGLLIISLGTTLPELAFSYETIRRGQPALLIGNSLGSIIANATFILGLVAVISPVSILHRREYLLTTIMFLVSIFFFWFFAHTKRGISRLESGLLLGIYLLFVYLQLSGFNPSVWLFR</sequence>
<dbReference type="GO" id="GO:0006874">
    <property type="term" value="P:intracellular calcium ion homeostasis"/>
    <property type="evidence" value="ECO:0007669"/>
    <property type="project" value="TreeGrafter"/>
</dbReference>
<feature type="transmembrane region" description="Helical" evidence="5">
    <location>
        <begin position="76"/>
        <end position="97"/>
    </location>
</feature>
<dbReference type="Pfam" id="PF01699">
    <property type="entry name" value="Na_Ca_ex"/>
    <property type="match status" value="2"/>
</dbReference>
<dbReference type="PANTHER" id="PTHR10846:SF8">
    <property type="entry name" value="INNER MEMBRANE PROTEIN YRBG"/>
    <property type="match status" value="1"/>
</dbReference>
<feature type="domain" description="Sodium/calcium exchanger membrane region" evidence="6">
    <location>
        <begin position="183"/>
        <end position="324"/>
    </location>
</feature>
<dbReference type="GO" id="GO:0005886">
    <property type="term" value="C:plasma membrane"/>
    <property type="evidence" value="ECO:0007669"/>
    <property type="project" value="TreeGrafter"/>
</dbReference>
<feature type="transmembrane region" description="Helical" evidence="5">
    <location>
        <begin position="134"/>
        <end position="155"/>
    </location>
</feature>
<dbReference type="EMBL" id="MHCA01000044">
    <property type="protein sequence ID" value="OGY11097.1"/>
    <property type="molecule type" value="Genomic_DNA"/>
</dbReference>
<feature type="transmembrane region" description="Helical" evidence="5">
    <location>
        <begin position="245"/>
        <end position="268"/>
    </location>
</feature>
<evidence type="ECO:0000256" key="3">
    <source>
        <dbReference type="ARBA" id="ARBA00022989"/>
    </source>
</evidence>
<evidence type="ECO:0000313" key="7">
    <source>
        <dbReference type="EMBL" id="OGY11097.1"/>
    </source>
</evidence>
<evidence type="ECO:0000259" key="6">
    <source>
        <dbReference type="Pfam" id="PF01699"/>
    </source>
</evidence>
<feature type="transmembrane region" description="Helical" evidence="5">
    <location>
        <begin position="44"/>
        <end position="64"/>
    </location>
</feature>
<feature type="domain" description="Sodium/calcium exchanger membrane region" evidence="6">
    <location>
        <begin position="6"/>
        <end position="144"/>
    </location>
</feature>
<comment type="subcellular location">
    <subcellularLocation>
        <location evidence="1">Membrane</location>
        <topology evidence="1">Multi-pass membrane protein</topology>
    </subcellularLocation>
</comment>